<dbReference type="eggNOG" id="arCOG01561">
    <property type="taxonomic scope" value="Archaea"/>
</dbReference>
<evidence type="ECO:0000256" key="3">
    <source>
        <dbReference type="ARBA" id="ARBA00022723"/>
    </source>
</evidence>
<dbReference type="GO" id="GO:0003924">
    <property type="term" value="F:GTPase activity"/>
    <property type="evidence" value="ECO:0007669"/>
    <property type="project" value="UniProtKB-UniRule"/>
</dbReference>
<dbReference type="CDD" id="cd03693">
    <property type="entry name" value="EF1_alpha_II"/>
    <property type="match status" value="1"/>
</dbReference>
<dbReference type="InterPro" id="IPR050100">
    <property type="entry name" value="TRAFAC_GTPase_members"/>
</dbReference>
<dbReference type="InterPro" id="IPR009001">
    <property type="entry name" value="Transl_elong_EF1A/Init_IF2_C"/>
</dbReference>
<evidence type="ECO:0000256" key="1">
    <source>
        <dbReference type="ARBA" id="ARBA00004496"/>
    </source>
</evidence>
<dbReference type="PRINTS" id="PR00315">
    <property type="entry name" value="ELONGATNFCT"/>
</dbReference>
<evidence type="ECO:0000256" key="5">
    <source>
        <dbReference type="ARBA" id="ARBA00022768"/>
    </source>
</evidence>
<dbReference type="HOGENOM" id="CLU_007265_3_5_2"/>
<dbReference type="Pfam" id="PF03144">
    <property type="entry name" value="GTP_EFTU_D2"/>
    <property type="match status" value="1"/>
</dbReference>
<evidence type="ECO:0000259" key="12">
    <source>
        <dbReference type="PROSITE" id="PS51722"/>
    </source>
</evidence>
<dbReference type="NCBIfam" id="TIGR00483">
    <property type="entry name" value="EF-1_alpha"/>
    <property type="match status" value="1"/>
</dbReference>
<name>F2L183_THEU7</name>
<accession>F2L183</accession>
<gene>
    <name evidence="11" type="primary">tuf</name>
    <name evidence="13" type="ordered locus">TUZN_1343</name>
</gene>
<evidence type="ECO:0000313" key="13">
    <source>
        <dbReference type="EMBL" id="AEA12819.1"/>
    </source>
</evidence>
<keyword evidence="4 11" id="KW-0547">Nucleotide-binding</keyword>
<dbReference type="InterPro" id="IPR004539">
    <property type="entry name" value="Transl_elong_EF1A_euk/arc"/>
</dbReference>
<keyword evidence="3 11" id="KW-0479">Metal-binding</keyword>
<dbReference type="Pfam" id="PF22594">
    <property type="entry name" value="GTP-eEF1A_C"/>
    <property type="match status" value="1"/>
</dbReference>
<dbReference type="AlphaFoldDB" id="F2L183"/>
<dbReference type="Proteomes" id="UP000008138">
    <property type="component" value="Chromosome"/>
</dbReference>
<evidence type="ECO:0000256" key="6">
    <source>
        <dbReference type="ARBA" id="ARBA00022801"/>
    </source>
</evidence>
<keyword evidence="9 11" id="KW-0342">GTP-binding</keyword>
<dbReference type="SUPFAM" id="SSF52540">
    <property type="entry name" value="P-loop containing nucleoside triphosphate hydrolases"/>
    <property type="match status" value="1"/>
</dbReference>
<keyword evidence="2 11" id="KW-0963">Cytoplasm</keyword>
<dbReference type="InterPro" id="IPR031157">
    <property type="entry name" value="G_TR_CS"/>
</dbReference>
<dbReference type="OrthoDB" id="371718at2157"/>
<dbReference type="InterPro" id="IPR009000">
    <property type="entry name" value="Transl_B-barrel_sf"/>
</dbReference>
<dbReference type="HAMAP" id="MF_00118_A">
    <property type="entry name" value="EF_Tu_A"/>
    <property type="match status" value="1"/>
</dbReference>
<keyword evidence="5 11" id="KW-0251">Elongation factor</keyword>
<organism evidence="13 14">
    <name type="scientific">Thermoproteus uzoniensis (strain 768-20)</name>
    <dbReference type="NCBI Taxonomy" id="999630"/>
    <lineage>
        <taxon>Archaea</taxon>
        <taxon>Thermoproteota</taxon>
        <taxon>Thermoprotei</taxon>
        <taxon>Thermoproteales</taxon>
        <taxon>Thermoproteaceae</taxon>
        <taxon>Thermoproteus</taxon>
    </lineage>
</organism>
<dbReference type="InterPro" id="IPR027417">
    <property type="entry name" value="P-loop_NTPase"/>
</dbReference>
<feature type="domain" description="Tr-type G" evidence="12">
    <location>
        <begin position="15"/>
        <end position="238"/>
    </location>
</feature>
<dbReference type="SUPFAM" id="SSF50447">
    <property type="entry name" value="Translation proteins"/>
    <property type="match status" value="1"/>
</dbReference>
<dbReference type="Gene3D" id="3.40.50.300">
    <property type="entry name" value="P-loop containing nucleotide triphosphate hydrolases"/>
    <property type="match status" value="1"/>
</dbReference>
<comment type="subcellular location">
    <subcellularLocation>
        <location evidence="1 11">Cytoplasm</location>
    </subcellularLocation>
</comment>
<dbReference type="InterPro" id="IPR000795">
    <property type="entry name" value="T_Tr_GTP-bd_dom"/>
</dbReference>
<comment type="similarity">
    <text evidence="11">Belongs to the TRAFAC class translation factor GTPase superfamily. Classic translation factor GTPase family. EF-Tu/EF-1A subfamily.</text>
</comment>
<dbReference type="InterPro" id="IPR054696">
    <property type="entry name" value="GTP-eEF1A_C"/>
</dbReference>
<keyword evidence="8 11" id="KW-0648">Protein biosynthesis</keyword>
<evidence type="ECO:0000256" key="9">
    <source>
        <dbReference type="ARBA" id="ARBA00023134"/>
    </source>
</evidence>
<keyword evidence="6 11" id="KW-0378">Hydrolase</keyword>
<dbReference type="PROSITE" id="PS00301">
    <property type="entry name" value="G_TR_1"/>
    <property type="match status" value="1"/>
</dbReference>
<sequence length="444" mass="48995">MPSIILNPKPSALQKPHLNLAVIGHVDNGKSTLTGRLLYETGYVDEKGFKEIEELAKKMGKEDFAFAWILDRFKEERERGVTIEATHVGFETNKYFLTIIDLPGHRDFIKNMIVGTSQADAAMLVISARPGEFETAIGPQGQGREHLFLAKTLGVNQLIVAVNKMDVVNYDQKRFDQIKAEIVKMLKLLGYDPNKVPIIPVSAVKGDNIKTKSSNMPWYNGPTLLEAFDALEPPQRPIEKPLRLPIQDVFSITGAGTVVVGRVETGVIKPGDRVIVMPPAKVGDVRSLETHHMKLDEAKPGDNIGVNLRGIEKDDVRRGDVLGKVDNPPTVAEEIVARIIVLWHPTAIGPGYAPVMHVHTATVPVQITELISKLDPRTGQTIEQKPQFIKQGDVAMVRLKPLKPVVVEKFGEFPALGRFALRDMGRTIAAGQVVEVKPAQIQQK</sequence>
<evidence type="ECO:0000256" key="2">
    <source>
        <dbReference type="ARBA" id="ARBA00022490"/>
    </source>
</evidence>
<dbReference type="STRING" id="999630.TUZN_1343"/>
<dbReference type="Gene3D" id="2.40.30.10">
    <property type="entry name" value="Translation factors"/>
    <property type="match status" value="2"/>
</dbReference>
<comment type="catalytic activity">
    <reaction evidence="11">
        <text>GTP + H2O = GDP + phosphate + H(+)</text>
        <dbReference type="Rhea" id="RHEA:19669"/>
        <dbReference type="ChEBI" id="CHEBI:15377"/>
        <dbReference type="ChEBI" id="CHEBI:15378"/>
        <dbReference type="ChEBI" id="CHEBI:37565"/>
        <dbReference type="ChEBI" id="CHEBI:43474"/>
        <dbReference type="ChEBI" id="CHEBI:58189"/>
        <dbReference type="EC" id="3.6.5.3"/>
    </reaction>
</comment>
<dbReference type="PANTHER" id="PTHR23115">
    <property type="entry name" value="TRANSLATION FACTOR"/>
    <property type="match status" value="1"/>
</dbReference>
<dbReference type="FunFam" id="2.40.30.10:FF:000005">
    <property type="entry name" value="Elongation factor 1-alpha"/>
    <property type="match status" value="1"/>
</dbReference>
<dbReference type="GO" id="GO:0000287">
    <property type="term" value="F:magnesium ion binding"/>
    <property type="evidence" value="ECO:0007669"/>
    <property type="project" value="UniProtKB-UniRule"/>
</dbReference>
<keyword evidence="7 11" id="KW-0460">Magnesium</keyword>
<dbReference type="GeneID" id="10360870"/>
<dbReference type="GO" id="GO:0003746">
    <property type="term" value="F:translation elongation factor activity"/>
    <property type="evidence" value="ECO:0007669"/>
    <property type="project" value="UniProtKB-UniRule"/>
</dbReference>
<dbReference type="CDD" id="cd03705">
    <property type="entry name" value="EF1_alpha_III"/>
    <property type="match status" value="1"/>
</dbReference>
<dbReference type="FunFam" id="2.40.30.10:FF:000020">
    <property type="entry name" value="Translation elongation factor EF-1"/>
    <property type="match status" value="1"/>
</dbReference>
<feature type="binding site" evidence="11">
    <location>
        <position position="31"/>
    </location>
    <ligand>
        <name>Mg(2+)</name>
        <dbReference type="ChEBI" id="CHEBI:18420"/>
    </ligand>
</feature>
<proteinExistence type="inferred from homology"/>
<evidence type="ECO:0000256" key="4">
    <source>
        <dbReference type="ARBA" id="ARBA00022741"/>
    </source>
</evidence>
<keyword evidence="14" id="KW-1185">Reference proteome</keyword>
<protein>
    <recommendedName>
        <fullName evidence="11">Elongation factor 1-alpha</fullName>
        <shortName evidence="11">EF-1-alpha</shortName>
        <ecNumber evidence="11">3.6.5.3</ecNumber>
    </recommendedName>
    <alternativeName>
        <fullName evidence="11">Elongation factor Tu</fullName>
        <shortName evidence="11">EF-Tu</shortName>
    </alternativeName>
</protein>
<dbReference type="FunFam" id="3.40.50.300:FF:000204">
    <property type="entry name" value="Translation elongation factor Tu"/>
    <property type="match status" value="1"/>
</dbReference>
<evidence type="ECO:0000256" key="11">
    <source>
        <dbReference type="HAMAP-Rule" id="MF_00118"/>
    </source>
</evidence>
<evidence type="ECO:0000256" key="10">
    <source>
        <dbReference type="ARBA" id="ARBA00049117"/>
    </source>
</evidence>
<dbReference type="GO" id="GO:0005525">
    <property type="term" value="F:GTP binding"/>
    <property type="evidence" value="ECO:0007669"/>
    <property type="project" value="UniProtKB-UniRule"/>
</dbReference>
<evidence type="ECO:0000256" key="7">
    <source>
        <dbReference type="ARBA" id="ARBA00022842"/>
    </source>
</evidence>
<dbReference type="PROSITE" id="PS51722">
    <property type="entry name" value="G_TR_2"/>
    <property type="match status" value="1"/>
</dbReference>
<feature type="binding site" evidence="11">
    <location>
        <begin position="24"/>
        <end position="31"/>
    </location>
    <ligand>
        <name>GTP</name>
        <dbReference type="ChEBI" id="CHEBI:37565"/>
    </ligand>
</feature>
<dbReference type="EC" id="3.6.5.3" evidence="11"/>
<dbReference type="RefSeq" id="WP_013680155.1">
    <property type="nucleotide sequence ID" value="NC_015315.1"/>
</dbReference>
<feature type="binding site" evidence="11">
    <location>
        <begin position="101"/>
        <end position="105"/>
    </location>
    <ligand>
        <name>GTP</name>
        <dbReference type="ChEBI" id="CHEBI:37565"/>
    </ligand>
</feature>
<dbReference type="KEGG" id="tuz:TUZN_1343"/>
<dbReference type="Pfam" id="PF00009">
    <property type="entry name" value="GTP_EFTU"/>
    <property type="match status" value="1"/>
</dbReference>
<reference evidence="13 14" key="1">
    <citation type="journal article" date="2011" name="J. Bacteriol.">
        <title>Complete genome sequence of the thermoacidophilic crenarchaeon Thermoproteus uzoniensis 768-20.</title>
        <authorList>
            <person name="Mardanov A.V."/>
            <person name="Gumerov V.M."/>
            <person name="Beletsky A.V."/>
            <person name="Prokofeva M.I."/>
            <person name="Bonch-Osmolovskaya E.A."/>
            <person name="Ravin N.V."/>
            <person name="Skryabin K.G."/>
        </authorList>
    </citation>
    <scope>NUCLEOTIDE SEQUENCE [LARGE SCALE GENOMIC DNA]</scope>
    <source>
        <strain evidence="13 14">768-20</strain>
    </source>
</reference>
<dbReference type="CDD" id="cd01883">
    <property type="entry name" value="EF1_alpha"/>
    <property type="match status" value="1"/>
</dbReference>
<dbReference type="InterPro" id="IPR004161">
    <property type="entry name" value="EFTu-like_2"/>
</dbReference>
<dbReference type="EMBL" id="CP002590">
    <property type="protein sequence ID" value="AEA12819.1"/>
    <property type="molecule type" value="Genomic_DNA"/>
</dbReference>
<dbReference type="NCBIfam" id="NF008969">
    <property type="entry name" value="PRK12317.1"/>
    <property type="match status" value="1"/>
</dbReference>
<evidence type="ECO:0000313" key="14">
    <source>
        <dbReference type="Proteomes" id="UP000008138"/>
    </source>
</evidence>
<feature type="binding site" evidence="11">
    <location>
        <begin position="163"/>
        <end position="166"/>
    </location>
    <ligand>
        <name>GTP</name>
        <dbReference type="ChEBI" id="CHEBI:37565"/>
    </ligand>
</feature>
<reference key="2">
    <citation type="submission" date="2011-03" db="EMBL/GenBank/DDBJ databases">
        <title>Complete genome sequence of the thermoacidophilic crenarchaeon Thermoproteus uzoniensis 768-20.</title>
        <authorList>
            <person name="Mardanov A.V."/>
            <person name="Gumerov V.M."/>
            <person name="Beletsky A.V."/>
            <person name="Prokofeva M.I."/>
            <person name="Bonch-Osmolovskaya E.A."/>
            <person name="Ravin N.V."/>
            <person name="Skryabin K.G."/>
        </authorList>
    </citation>
    <scope>NUCLEOTIDE SEQUENCE</scope>
    <source>
        <strain>768-20</strain>
    </source>
</reference>
<comment type="function">
    <text evidence="11">GTP hydrolase that promotes the GTP-dependent binding of aminoacyl-tRNA to the A-site of ribosomes during protein biosynthesis.</text>
</comment>
<dbReference type="GO" id="GO:0005737">
    <property type="term" value="C:cytoplasm"/>
    <property type="evidence" value="ECO:0007669"/>
    <property type="project" value="UniProtKB-SubCell"/>
</dbReference>
<comment type="catalytic activity">
    <reaction evidence="10">
        <text>GTP + H2O = GDP + phosphate + H(+)</text>
        <dbReference type="Rhea" id="RHEA:19669"/>
        <dbReference type="ChEBI" id="CHEBI:15377"/>
        <dbReference type="ChEBI" id="CHEBI:15378"/>
        <dbReference type="ChEBI" id="CHEBI:37565"/>
        <dbReference type="ChEBI" id="CHEBI:43474"/>
        <dbReference type="ChEBI" id="CHEBI:58189"/>
    </reaction>
    <physiologicalReaction direction="left-to-right" evidence="10">
        <dbReference type="Rhea" id="RHEA:19670"/>
    </physiologicalReaction>
</comment>
<dbReference type="SUPFAM" id="SSF50465">
    <property type="entry name" value="EF-Tu/eEF-1alpha/eIF2-gamma C-terminal domain"/>
    <property type="match status" value="1"/>
</dbReference>
<evidence type="ECO:0000256" key="8">
    <source>
        <dbReference type="ARBA" id="ARBA00022917"/>
    </source>
</evidence>